<gene>
    <name evidence="3" type="ORF">Acr_12g0002800</name>
</gene>
<dbReference type="Proteomes" id="UP000585474">
    <property type="component" value="Unassembled WGS sequence"/>
</dbReference>
<organism evidence="3 4">
    <name type="scientific">Actinidia rufa</name>
    <dbReference type="NCBI Taxonomy" id="165716"/>
    <lineage>
        <taxon>Eukaryota</taxon>
        <taxon>Viridiplantae</taxon>
        <taxon>Streptophyta</taxon>
        <taxon>Embryophyta</taxon>
        <taxon>Tracheophyta</taxon>
        <taxon>Spermatophyta</taxon>
        <taxon>Magnoliopsida</taxon>
        <taxon>eudicotyledons</taxon>
        <taxon>Gunneridae</taxon>
        <taxon>Pentapetalae</taxon>
        <taxon>asterids</taxon>
        <taxon>Ericales</taxon>
        <taxon>Actinidiaceae</taxon>
        <taxon>Actinidia</taxon>
    </lineage>
</organism>
<dbReference type="AlphaFoldDB" id="A0A7J0FHT7"/>
<feature type="compositionally biased region" description="Basic and acidic residues" evidence="1">
    <location>
        <begin position="179"/>
        <end position="196"/>
    </location>
</feature>
<keyword evidence="2" id="KW-0812">Transmembrane</keyword>
<keyword evidence="2" id="KW-1133">Transmembrane helix</keyword>
<feature type="transmembrane region" description="Helical" evidence="2">
    <location>
        <begin position="17"/>
        <end position="35"/>
    </location>
</feature>
<reference evidence="3 4" key="1">
    <citation type="submission" date="2019-07" db="EMBL/GenBank/DDBJ databases">
        <title>De Novo Assembly of kiwifruit Actinidia rufa.</title>
        <authorList>
            <person name="Sugita-Konishi S."/>
            <person name="Sato K."/>
            <person name="Mori E."/>
            <person name="Abe Y."/>
            <person name="Kisaki G."/>
            <person name="Hamano K."/>
            <person name="Suezawa K."/>
            <person name="Otani M."/>
            <person name="Fukuda T."/>
            <person name="Manabe T."/>
            <person name="Gomi K."/>
            <person name="Tabuchi M."/>
            <person name="Akimitsu K."/>
            <person name="Kataoka I."/>
        </authorList>
    </citation>
    <scope>NUCLEOTIDE SEQUENCE [LARGE SCALE GENOMIC DNA]</scope>
    <source>
        <strain evidence="4">cv. Fuchu</strain>
    </source>
</reference>
<sequence length="255" mass="28915">MVIDLAISLISSLPSPLLHGLATIFLFPIFPSIGLQIHPRLEMGRTGVPSSVVTRPPRDGENTVLPSCWGKKNAVQDGLSLWLNNQIGEEEQGRNNFIWFGVICENNSSQLFMHLHSHLLPQPSANSPLDNRAPDLEGLHCEMHGIVEQIRIMNENNTRLIKHLTTNNPPPLAVPPIPKEVDQSRRSHRFRDHESQSCHSTSQAQSSRNWQRRSPSLRSRRERSSIRSESRSSSRTHDTEGEKTMRRGRSPRRND</sequence>
<keyword evidence="2" id="KW-0472">Membrane</keyword>
<evidence type="ECO:0000256" key="2">
    <source>
        <dbReference type="SAM" id="Phobius"/>
    </source>
</evidence>
<protein>
    <submittedName>
        <fullName evidence="3">Uncharacterized protein</fullName>
    </submittedName>
</protein>
<dbReference type="EMBL" id="BJWL01000012">
    <property type="protein sequence ID" value="GFY97739.1"/>
    <property type="molecule type" value="Genomic_DNA"/>
</dbReference>
<feature type="compositionally biased region" description="Polar residues" evidence="1">
    <location>
        <begin position="197"/>
        <end position="209"/>
    </location>
</feature>
<feature type="compositionally biased region" description="Basic and acidic residues" evidence="1">
    <location>
        <begin position="222"/>
        <end position="245"/>
    </location>
</feature>
<proteinExistence type="predicted"/>
<evidence type="ECO:0000313" key="4">
    <source>
        <dbReference type="Proteomes" id="UP000585474"/>
    </source>
</evidence>
<accession>A0A7J0FHT7</accession>
<feature type="region of interest" description="Disordered" evidence="1">
    <location>
        <begin position="162"/>
        <end position="255"/>
    </location>
</feature>
<keyword evidence="4" id="KW-1185">Reference proteome</keyword>
<feature type="compositionally biased region" description="Basic residues" evidence="1">
    <location>
        <begin position="246"/>
        <end position="255"/>
    </location>
</feature>
<comment type="caution">
    <text evidence="3">The sequence shown here is derived from an EMBL/GenBank/DDBJ whole genome shotgun (WGS) entry which is preliminary data.</text>
</comment>
<evidence type="ECO:0000313" key="3">
    <source>
        <dbReference type="EMBL" id="GFY97739.1"/>
    </source>
</evidence>
<feature type="compositionally biased region" description="Pro residues" evidence="1">
    <location>
        <begin position="168"/>
        <end position="178"/>
    </location>
</feature>
<evidence type="ECO:0000256" key="1">
    <source>
        <dbReference type="SAM" id="MobiDB-lite"/>
    </source>
</evidence>
<name>A0A7J0FHT7_9ERIC</name>